<dbReference type="InterPro" id="IPR001160">
    <property type="entry name" value="Peptidase_M20C"/>
</dbReference>
<dbReference type="NCBIfam" id="TIGR01893">
    <property type="entry name" value="aa-his-dipept"/>
    <property type="match status" value="1"/>
</dbReference>
<dbReference type="Pfam" id="PF01546">
    <property type="entry name" value="Peptidase_M20"/>
    <property type="match status" value="1"/>
</dbReference>
<evidence type="ECO:0000256" key="2">
    <source>
        <dbReference type="ARBA" id="ARBA00001947"/>
    </source>
</evidence>
<evidence type="ECO:0000256" key="15">
    <source>
        <dbReference type="ARBA" id="ARBA00076004"/>
    </source>
</evidence>
<gene>
    <name evidence="19" type="ORF">HYG85_23095</name>
</gene>
<evidence type="ECO:0000256" key="13">
    <source>
        <dbReference type="ARBA" id="ARBA00071271"/>
    </source>
</evidence>
<comment type="cofactor">
    <cofactor evidence="2">
        <name>Zn(2+)</name>
        <dbReference type="ChEBI" id="CHEBI:29105"/>
    </cofactor>
</comment>
<organism evidence="19 20">
    <name type="scientific">Vallitalea guaymasensis</name>
    <dbReference type="NCBI Taxonomy" id="1185412"/>
    <lineage>
        <taxon>Bacteria</taxon>
        <taxon>Bacillati</taxon>
        <taxon>Bacillota</taxon>
        <taxon>Clostridia</taxon>
        <taxon>Lachnospirales</taxon>
        <taxon>Vallitaleaceae</taxon>
        <taxon>Vallitalea</taxon>
    </lineage>
</organism>
<evidence type="ECO:0000256" key="10">
    <source>
        <dbReference type="ARBA" id="ARBA00038976"/>
    </source>
</evidence>
<evidence type="ECO:0000256" key="7">
    <source>
        <dbReference type="ARBA" id="ARBA00023049"/>
    </source>
</evidence>
<evidence type="ECO:0000256" key="8">
    <source>
        <dbReference type="ARBA" id="ARBA00023285"/>
    </source>
</evidence>
<dbReference type="PANTHER" id="PTHR43501:SF1">
    <property type="entry name" value="CYTOSOL NON-SPECIFIC DIPEPTIDASE"/>
    <property type="match status" value="1"/>
</dbReference>
<sequence>MSKIIEGLEPKSVLEYFEKINNIPRGSGNEKEISDYLLSFAKERNLEVIQDEELNVIIKKPGTKGYESSPTVILQGHMDMVCEKNFDVEHDFLKDPIELVVDGDYISANGTTLGADNGIAVAYCLAILDSSEIEHPPIEVFITSNEEAGMNGAIGVDPSNFSGRILVNLDSEEEGEFLVSCAGGLKACINVPIKWEQAEGTAYKIMVKGLKGGHSGSDIDKNRANSNRILGRILYDLNDAMDIHVVDIFGGSKDNAIPREAYANVIIPDGEFDKFNDIVDKISSDIKNEFKTSDSGLTVVITKENMDEIKVMAKDTLNNLIFLLTCLPNGIQTMSADIEGLVESSLNLGVVVTKDDSVKLTIAVRSSVGSLKKVMAYQLGLFAEYGHSEFKVTGEYPEWEYRKESKVRDIFAKTYEDMYGKKPLIKAIHAGLECGVFDEKIEGLDMISLGPNMYDVHTPDERLSISSTKRTWEFLLNALKNIK</sequence>
<keyword evidence="20" id="KW-1185">Reference proteome</keyword>
<dbReference type="PANTHER" id="PTHR43501">
    <property type="entry name" value="CYTOSOL NON-SPECIFIC DIPEPTIDASE"/>
    <property type="match status" value="1"/>
</dbReference>
<dbReference type="AlphaFoldDB" id="A0A8J8MFH6"/>
<evidence type="ECO:0000256" key="1">
    <source>
        <dbReference type="ARBA" id="ARBA00001941"/>
    </source>
</evidence>
<evidence type="ECO:0000313" key="19">
    <source>
        <dbReference type="EMBL" id="QUH31655.1"/>
    </source>
</evidence>
<evidence type="ECO:0000256" key="14">
    <source>
        <dbReference type="ARBA" id="ARBA00075285"/>
    </source>
</evidence>
<keyword evidence="3" id="KW-0645">Protease</keyword>
<feature type="domain" description="Peptidase M20 dimerisation" evidence="18">
    <location>
        <begin position="207"/>
        <end position="291"/>
    </location>
</feature>
<keyword evidence="4" id="KW-0479">Metal-binding</keyword>
<proteinExistence type="inferred from homology"/>
<evidence type="ECO:0000256" key="9">
    <source>
        <dbReference type="ARBA" id="ARBA00036421"/>
    </source>
</evidence>
<evidence type="ECO:0000256" key="17">
    <source>
        <dbReference type="ARBA" id="ARBA00078074"/>
    </source>
</evidence>
<keyword evidence="8" id="KW-0170">Cobalt</keyword>
<evidence type="ECO:0000256" key="3">
    <source>
        <dbReference type="ARBA" id="ARBA00022670"/>
    </source>
</evidence>
<dbReference type="FunFam" id="3.40.630.10:FF:000072">
    <property type="entry name" value="Aminoacyl-histidine dipeptidase"/>
    <property type="match status" value="1"/>
</dbReference>
<dbReference type="Gene3D" id="3.40.630.10">
    <property type="entry name" value="Zn peptidases"/>
    <property type="match status" value="2"/>
</dbReference>
<dbReference type="GO" id="GO:0006508">
    <property type="term" value="P:proteolysis"/>
    <property type="evidence" value="ECO:0007669"/>
    <property type="project" value="UniProtKB-KW"/>
</dbReference>
<keyword evidence="6" id="KW-0862">Zinc</keyword>
<dbReference type="InterPro" id="IPR002933">
    <property type="entry name" value="Peptidase_M20"/>
</dbReference>
<keyword evidence="5" id="KW-0378">Hydrolase</keyword>
<dbReference type="GO" id="GO:0005829">
    <property type="term" value="C:cytosol"/>
    <property type="evidence" value="ECO:0007669"/>
    <property type="project" value="TreeGrafter"/>
</dbReference>
<evidence type="ECO:0000256" key="4">
    <source>
        <dbReference type="ARBA" id="ARBA00022723"/>
    </source>
</evidence>
<evidence type="ECO:0000259" key="18">
    <source>
        <dbReference type="Pfam" id="PF07687"/>
    </source>
</evidence>
<protein>
    <recommendedName>
        <fullName evidence="13">Cytosol non-specific dipeptidase</fullName>
        <ecNumber evidence="10">3.4.13.18</ecNumber>
    </recommendedName>
    <alternativeName>
        <fullName evidence="16">Aminoacyl-histidine dipeptidase</fullName>
    </alternativeName>
    <alternativeName>
        <fullName evidence="15">Beta-alanyl-histidine dipeptidase</fullName>
    </alternativeName>
    <alternativeName>
        <fullName evidence="14">Carnosinase</fullName>
    </alternativeName>
    <alternativeName>
        <fullName evidence="11">Peptidase D</fullName>
    </alternativeName>
    <alternativeName>
        <fullName evidence="17">Xaa-His dipeptidase</fullName>
    </alternativeName>
</protein>
<dbReference type="Pfam" id="PF07687">
    <property type="entry name" value="M20_dimer"/>
    <property type="match status" value="1"/>
</dbReference>
<comment type="catalytic activity">
    <reaction evidence="9">
        <text>Hydrolysis of dipeptides, preferentially hydrophobic dipeptides including prolyl amino acids.</text>
        <dbReference type="EC" id="3.4.13.18"/>
    </reaction>
</comment>
<dbReference type="RefSeq" id="WP_212691615.1">
    <property type="nucleotide sequence ID" value="NZ_CP058561.1"/>
</dbReference>
<keyword evidence="7" id="KW-0482">Metalloprotease</keyword>
<evidence type="ECO:0000256" key="11">
    <source>
        <dbReference type="ARBA" id="ARBA00044252"/>
    </source>
</evidence>
<dbReference type="EMBL" id="CP058561">
    <property type="protein sequence ID" value="QUH31655.1"/>
    <property type="molecule type" value="Genomic_DNA"/>
</dbReference>
<evidence type="ECO:0000313" key="20">
    <source>
        <dbReference type="Proteomes" id="UP000677305"/>
    </source>
</evidence>
<dbReference type="KEGG" id="vgu:HYG85_23095"/>
<evidence type="ECO:0000256" key="12">
    <source>
        <dbReference type="ARBA" id="ARBA00061423"/>
    </source>
</evidence>
<evidence type="ECO:0000256" key="16">
    <source>
        <dbReference type="ARBA" id="ARBA00077688"/>
    </source>
</evidence>
<reference evidence="19 20" key="1">
    <citation type="submission" date="2020-07" db="EMBL/GenBank/DDBJ databases">
        <title>Vallitalea guaymasensis genome.</title>
        <authorList>
            <person name="Postec A."/>
        </authorList>
    </citation>
    <scope>NUCLEOTIDE SEQUENCE [LARGE SCALE GENOMIC DNA]</scope>
    <source>
        <strain evidence="19 20">Ra1766G1</strain>
    </source>
</reference>
<name>A0A8J8MFH6_9FIRM</name>
<accession>A0A8J8MFH6</accession>
<evidence type="ECO:0000256" key="6">
    <source>
        <dbReference type="ARBA" id="ARBA00022833"/>
    </source>
</evidence>
<dbReference type="InterPro" id="IPR011650">
    <property type="entry name" value="Peptidase_M20_dimer"/>
</dbReference>
<dbReference type="FunFam" id="3.40.630.10:FF:000015">
    <property type="entry name" value="Aminoacyl-histidine dipeptidase PepD"/>
    <property type="match status" value="1"/>
</dbReference>
<dbReference type="PRINTS" id="PR00934">
    <property type="entry name" value="XHISDIPTASE"/>
</dbReference>
<dbReference type="SUPFAM" id="SSF53187">
    <property type="entry name" value="Zn-dependent exopeptidases"/>
    <property type="match status" value="1"/>
</dbReference>
<evidence type="ECO:0000256" key="5">
    <source>
        <dbReference type="ARBA" id="ARBA00022801"/>
    </source>
</evidence>
<dbReference type="PIRSF" id="PIRSF016599">
    <property type="entry name" value="Xaa-His_dipept"/>
    <property type="match status" value="1"/>
</dbReference>
<dbReference type="CDD" id="cd03890">
    <property type="entry name" value="M20_pepD"/>
    <property type="match status" value="1"/>
</dbReference>
<dbReference type="Proteomes" id="UP000677305">
    <property type="component" value="Chromosome"/>
</dbReference>
<comment type="similarity">
    <text evidence="12">Belongs to the peptidase M20C family.</text>
</comment>
<comment type="cofactor">
    <cofactor evidence="1">
        <name>Co(2+)</name>
        <dbReference type="ChEBI" id="CHEBI:48828"/>
    </cofactor>
</comment>
<dbReference type="EC" id="3.4.13.18" evidence="10"/>
<dbReference type="GO" id="GO:0070573">
    <property type="term" value="F:metallodipeptidase activity"/>
    <property type="evidence" value="ECO:0007669"/>
    <property type="project" value="TreeGrafter"/>
</dbReference>
<dbReference type="GO" id="GO:0046872">
    <property type="term" value="F:metal ion binding"/>
    <property type="evidence" value="ECO:0007669"/>
    <property type="project" value="UniProtKB-KW"/>
</dbReference>